<accession>A0A7S2SDB3</accession>
<feature type="region of interest" description="Disordered" evidence="1">
    <location>
        <begin position="90"/>
        <end position="112"/>
    </location>
</feature>
<proteinExistence type="predicted"/>
<dbReference type="GO" id="GO:0006044">
    <property type="term" value="P:N-acetylglucosamine metabolic process"/>
    <property type="evidence" value="ECO:0007669"/>
    <property type="project" value="TreeGrafter"/>
</dbReference>
<evidence type="ECO:0000313" key="2">
    <source>
        <dbReference type="EMBL" id="CAD9696744.1"/>
    </source>
</evidence>
<gene>
    <name evidence="2" type="ORF">RMAR1173_LOCUS13631</name>
</gene>
<protein>
    <submittedName>
        <fullName evidence="2">Uncharacterized protein</fullName>
    </submittedName>
</protein>
<dbReference type="EMBL" id="HBHJ01020577">
    <property type="protein sequence ID" value="CAD9696744.1"/>
    <property type="molecule type" value="Transcribed_RNA"/>
</dbReference>
<sequence>MSRTLRPLVRALPFLWRLGGSLGVGWAPLVAFPAPLAPAAGPGHPQRPVAPRRGCMGGAATDGSPVEPRGRDGPLPKALSWDDAVSLITRSEPDSLGRPTAPETLGRSPEGNEQYVAFREDVKEQWCSTVDFVTARVFQWPVQVVHTDQGPRRRTCEPGLAHAGREIVFRRNDFPYWFEDGVRHDVLWASRRPPLSCAEVEECIQCEETLSGRQVIWWANPPHLKSIPQIDHVHIISRARPPSPGGGDAAAAAGSGGGGGDTEGRQHRRKDQEGGQQQPVSSRI</sequence>
<feature type="compositionally biased region" description="Polar residues" evidence="1">
    <location>
        <begin position="274"/>
        <end position="284"/>
    </location>
</feature>
<name>A0A7S2SDB3_9STRA</name>
<evidence type="ECO:0000256" key="1">
    <source>
        <dbReference type="SAM" id="MobiDB-lite"/>
    </source>
</evidence>
<feature type="region of interest" description="Disordered" evidence="1">
    <location>
        <begin position="237"/>
        <end position="284"/>
    </location>
</feature>
<dbReference type="InterPro" id="IPR022036">
    <property type="entry name" value="DUF3605"/>
</dbReference>
<dbReference type="AlphaFoldDB" id="A0A7S2SDB3"/>
<dbReference type="GO" id="GO:0005737">
    <property type="term" value="C:cytoplasm"/>
    <property type="evidence" value="ECO:0007669"/>
    <property type="project" value="TreeGrafter"/>
</dbReference>
<dbReference type="PANTHER" id="PTHR35020">
    <property type="entry name" value="N-ACETYLGLUCOSAMINE-INDUCED PROTEIN 1"/>
    <property type="match status" value="1"/>
</dbReference>
<dbReference type="Pfam" id="PF12239">
    <property type="entry name" value="DUF3605"/>
    <property type="match status" value="1"/>
</dbReference>
<reference evidence="2" key="1">
    <citation type="submission" date="2021-01" db="EMBL/GenBank/DDBJ databases">
        <authorList>
            <person name="Corre E."/>
            <person name="Pelletier E."/>
            <person name="Niang G."/>
            <person name="Scheremetjew M."/>
            <person name="Finn R."/>
            <person name="Kale V."/>
            <person name="Holt S."/>
            <person name="Cochrane G."/>
            <person name="Meng A."/>
            <person name="Brown T."/>
            <person name="Cohen L."/>
        </authorList>
    </citation>
    <scope>NUCLEOTIDE SEQUENCE</scope>
    <source>
        <strain evidence="2">CCMP1243</strain>
    </source>
</reference>
<feature type="region of interest" description="Disordered" evidence="1">
    <location>
        <begin position="39"/>
        <end position="78"/>
    </location>
</feature>
<dbReference type="PANTHER" id="PTHR35020:SF2">
    <property type="entry name" value="N-ACETYLGLUCOSAMINE-INDUCED PROTEIN 1"/>
    <property type="match status" value="1"/>
</dbReference>
<feature type="compositionally biased region" description="Basic and acidic residues" evidence="1">
    <location>
        <begin position="262"/>
        <end position="273"/>
    </location>
</feature>
<organism evidence="2">
    <name type="scientific">Rhizochromulina marina</name>
    <dbReference type="NCBI Taxonomy" id="1034831"/>
    <lineage>
        <taxon>Eukaryota</taxon>
        <taxon>Sar</taxon>
        <taxon>Stramenopiles</taxon>
        <taxon>Ochrophyta</taxon>
        <taxon>Dictyochophyceae</taxon>
        <taxon>Rhizochromulinales</taxon>
        <taxon>Rhizochromulina</taxon>
    </lineage>
</organism>